<reference evidence="2 3" key="1">
    <citation type="journal article" date="2023" name="Ecotoxicol. Environ. Saf.">
        <title>Mercury remediation potential of mercury-resistant strain Rheinheimera metallidurans sp. nov. isolated from a municipal waste dumping site.</title>
        <authorList>
            <person name="Yadav V."/>
            <person name="Manjhi A."/>
            <person name="Vadakedath N."/>
        </authorList>
    </citation>
    <scope>NUCLEOTIDE SEQUENCE [LARGE SCALE GENOMIC DNA]</scope>
    <source>
        <strain evidence="2 3">E-49</strain>
    </source>
</reference>
<feature type="chain" id="PRO_5047338689" description="Cohesin domain-containing protein" evidence="1">
    <location>
        <begin position="22"/>
        <end position="201"/>
    </location>
</feature>
<comment type="caution">
    <text evidence="2">The sequence shown here is derived from an EMBL/GenBank/DDBJ whole genome shotgun (WGS) entry which is preliminary data.</text>
</comment>
<sequence>MTKFLLPAMLALLLVAVPARAALIYISPVQQQVAVADTLSVDIYVSGLAGEVVSGWDLLLLFDGSILQATDVFFDLANFADDPIADALYDATVSVGDVSTFMVSFLSDAELALRQTEPVRLFTVSFLALTDGVSLLNFGTDPDFELNVTGRDGLSLDLSARGACVGVGQGQCATDIPAPSTLWLFALAVLLPLSRRFSRRC</sequence>
<dbReference type="RefSeq" id="WP_335736019.1">
    <property type="nucleotide sequence ID" value="NZ_JALAAR010000007.1"/>
</dbReference>
<proteinExistence type="predicted"/>
<gene>
    <name evidence="2" type="ORF">MN202_10200</name>
</gene>
<feature type="signal peptide" evidence="1">
    <location>
        <begin position="1"/>
        <end position="21"/>
    </location>
</feature>
<accession>A0ABU8C6R2</accession>
<evidence type="ECO:0008006" key="4">
    <source>
        <dbReference type="Google" id="ProtNLM"/>
    </source>
</evidence>
<dbReference type="Gene3D" id="2.60.40.680">
    <property type="match status" value="1"/>
</dbReference>
<name>A0ABU8C6R2_9GAMM</name>
<evidence type="ECO:0000313" key="2">
    <source>
        <dbReference type="EMBL" id="MEH8017608.1"/>
    </source>
</evidence>
<dbReference type="EMBL" id="JALAAR010000007">
    <property type="protein sequence ID" value="MEH8017608.1"/>
    <property type="molecule type" value="Genomic_DNA"/>
</dbReference>
<dbReference type="Proteomes" id="UP001375382">
    <property type="component" value="Unassembled WGS sequence"/>
</dbReference>
<keyword evidence="1" id="KW-0732">Signal</keyword>
<organism evidence="2 3">
    <name type="scientific">Rheinheimera muenzenbergensis</name>
    <dbReference type="NCBI Taxonomy" id="1193628"/>
    <lineage>
        <taxon>Bacteria</taxon>
        <taxon>Pseudomonadati</taxon>
        <taxon>Pseudomonadota</taxon>
        <taxon>Gammaproteobacteria</taxon>
        <taxon>Chromatiales</taxon>
        <taxon>Chromatiaceae</taxon>
        <taxon>Rheinheimera</taxon>
    </lineage>
</organism>
<evidence type="ECO:0000313" key="3">
    <source>
        <dbReference type="Proteomes" id="UP001375382"/>
    </source>
</evidence>
<protein>
    <recommendedName>
        <fullName evidence="4">Cohesin domain-containing protein</fullName>
    </recommendedName>
</protein>
<keyword evidence="3" id="KW-1185">Reference proteome</keyword>
<evidence type="ECO:0000256" key="1">
    <source>
        <dbReference type="SAM" id="SignalP"/>
    </source>
</evidence>